<evidence type="ECO:0000313" key="3">
    <source>
        <dbReference type="Proteomes" id="UP000054937"/>
    </source>
</evidence>
<evidence type="ECO:0000313" key="2">
    <source>
        <dbReference type="EMBL" id="KRX01385.1"/>
    </source>
</evidence>
<dbReference type="Pfam" id="PF05608">
    <property type="entry name" value="RTE1"/>
    <property type="match status" value="1"/>
</dbReference>
<feature type="transmembrane region" description="Helical" evidence="1">
    <location>
        <begin position="187"/>
        <end position="206"/>
    </location>
</feature>
<gene>
    <name evidence="2" type="ORF">PPERSA_01288</name>
</gene>
<name>A0A0V0QGQ4_PSEPJ</name>
<keyword evidence="1" id="KW-0812">Transmembrane</keyword>
<dbReference type="InterPro" id="IPR008496">
    <property type="entry name" value="TMEM222/RTE1"/>
</dbReference>
<dbReference type="FunCoup" id="A0A0V0QGQ4">
    <property type="interactions" value="217"/>
</dbReference>
<dbReference type="InParanoid" id="A0A0V0QGQ4"/>
<comment type="caution">
    <text evidence="2">The sequence shown here is derived from an EMBL/GenBank/DDBJ whole genome shotgun (WGS) entry which is preliminary data.</text>
</comment>
<dbReference type="AlphaFoldDB" id="A0A0V0QGQ4"/>
<accession>A0A0V0QGQ4</accession>
<protein>
    <recommendedName>
        <fullName evidence="4">Transmembrane protein</fullName>
    </recommendedName>
</protein>
<sequence>MNNNQYINKNQQESKYQYQQNEHNNDISLQYQQNNQQQISIQQNNFDDIEQNKLYPHSIVWTALPCITCMCPCIGHTGIADQEGIIYDFAGPYYIGKGNLAFGQPLKYVKLDKNKMDSQNYDNSVMEANQSYVKQVHNLCFNNCHSHVARALNNMKYNNKSDWTMVSVCMFVFFCGKFVDFKSVLKVYIPFFIFLILIGLIIYFIAR</sequence>
<reference evidence="2 3" key="1">
    <citation type="journal article" date="2015" name="Sci. Rep.">
        <title>Genome of the facultative scuticociliatosis pathogen Pseudocohnilembus persalinus provides insight into its virulence through horizontal gene transfer.</title>
        <authorList>
            <person name="Xiong J."/>
            <person name="Wang G."/>
            <person name="Cheng J."/>
            <person name="Tian M."/>
            <person name="Pan X."/>
            <person name="Warren A."/>
            <person name="Jiang C."/>
            <person name="Yuan D."/>
            <person name="Miao W."/>
        </authorList>
    </citation>
    <scope>NUCLEOTIDE SEQUENCE [LARGE SCALE GENOMIC DNA]</scope>
    <source>
        <strain evidence="2">36N120E</strain>
    </source>
</reference>
<dbReference type="OrthoDB" id="267284at2759"/>
<evidence type="ECO:0008006" key="4">
    <source>
        <dbReference type="Google" id="ProtNLM"/>
    </source>
</evidence>
<organism evidence="2 3">
    <name type="scientific">Pseudocohnilembus persalinus</name>
    <name type="common">Ciliate</name>
    <dbReference type="NCBI Taxonomy" id="266149"/>
    <lineage>
        <taxon>Eukaryota</taxon>
        <taxon>Sar</taxon>
        <taxon>Alveolata</taxon>
        <taxon>Ciliophora</taxon>
        <taxon>Intramacronucleata</taxon>
        <taxon>Oligohymenophorea</taxon>
        <taxon>Scuticociliatia</taxon>
        <taxon>Philasterida</taxon>
        <taxon>Pseudocohnilembidae</taxon>
        <taxon>Pseudocohnilembus</taxon>
    </lineage>
</organism>
<evidence type="ECO:0000256" key="1">
    <source>
        <dbReference type="SAM" id="Phobius"/>
    </source>
</evidence>
<keyword evidence="1" id="KW-0472">Membrane</keyword>
<dbReference type="OMA" id="GKMKQFH"/>
<keyword evidence="3" id="KW-1185">Reference proteome</keyword>
<dbReference type="EMBL" id="LDAU01000170">
    <property type="protein sequence ID" value="KRX01385.1"/>
    <property type="molecule type" value="Genomic_DNA"/>
</dbReference>
<dbReference type="PANTHER" id="PTHR20921">
    <property type="entry name" value="TRANSMEMBRANE PROTEIN 222"/>
    <property type="match status" value="1"/>
</dbReference>
<proteinExistence type="predicted"/>
<dbReference type="Proteomes" id="UP000054937">
    <property type="component" value="Unassembled WGS sequence"/>
</dbReference>
<keyword evidence="1" id="KW-1133">Transmembrane helix</keyword>
<dbReference type="PANTHER" id="PTHR20921:SF0">
    <property type="entry name" value="TRANSMEMBRANE PROTEIN 222"/>
    <property type="match status" value="1"/>
</dbReference>